<evidence type="ECO:0000313" key="2">
    <source>
        <dbReference type="EMBL" id="VAX20140.1"/>
    </source>
</evidence>
<dbReference type="InterPro" id="IPR021136">
    <property type="entry name" value="Flagellar_hook_control-like_C"/>
</dbReference>
<dbReference type="Gene3D" id="3.30.750.140">
    <property type="match status" value="1"/>
</dbReference>
<gene>
    <name evidence="2" type="ORF">MNBD_NITROSPINAE01-697</name>
</gene>
<dbReference type="Pfam" id="PF02120">
    <property type="entry name" value="Flg_hook"/>
    <property type="match status" value="1"/>
</dbReference>
<dbReference type="AlphaFoldDB" id="A0A3B1CBJ2"/>
<accession>A0A3B1CBJ2</accession>
<reference evidence="2" key="1">
    <citation type="submission" date="2018-06" db="EMBL/GenBank/DDBJ databases">
        <authorList>
            <person name="Zhirakovskaya E."/>
        </authorList>
    </citation>
    <scope>NUCLEOTIDE SEQUENCE</scope>
</reference>
<protein>
    <recommendedName>
        <fullName evidence="1">Flagellar hook-length control protein-like C-terminal domain-containing protein</fullName>
    </recommendedName>
</protein>
<evidence type="ECO:0000259" key="1">
    <source>
        <dbReference type="Pfam" id="PF02120"/>
    </source>
</evidence>
<feature type="domain" description="Flagellar hook-length control protein-like C-terminal" evidence="1">
    <location>
        <begin position="331"/>
        <end position="404"/>
    </location>
</feature>
<proteinExistence type="predicted"/>
<dbReference type="InterPro" id="IPR038610">
    <property type="entry name" value="FliK-like_C_sf"/>
</dbReference>
<dbReference type="EMBL" id="UOGC01000100">
    <property type="protein sequence ID" value="VAX20140.1"/>
    <property type="molecule type" value="Genomic_DNA"/>
</dbReference>
<name>A0A3B1CBJ2_9ZZZZ</name>
<sequence length="429" mass="45950">MFINELPPKLLEAAIKILGGLGGSKSLFQTGDIVEGTVVKTISPKEALVRIGGVELFAITETKLQTGQVITGRVDKTSPNVTISLLKAGGADQKAVELLRLLLPSKAPIGDALARVAEVIDKTDLPPKTEKAIALLKQALSTSTVELDKATPEILKKTIKNSGLYMEASLKEATLGKSGAAKTAFLPEGDIKMALGKALKLLEGEIARMASDLDGLLKASTKKTTTGTGEAERLPINTKQAKKSFPTGTKVQSKALDIDSKMAEIAKTRQVAHEIKNAINNIELNQLINAPLKREPGGTNFSLFQIPFVQGAFIESARVYIQPRDEDAEGKGKKEQGKSSIVFMLNMSALGPVRVDVTVGRGKITGSVYVLNDTVAGFMKNNMEHLSKKLESAGYEVWVNVSVADRKKVTEELETRAPIAEQGLINIKA</sequence>
<organism evidence="2">
    <name type="scientific">hydrothermal vent metagenome</name>
    <dbReference type="NCBI Taxonomy" id="652676"/>
    <lineage>
        <taxon>unclassified sequences</taxon>
        <taxon>metagenomes</taxon>
        <taxon>ecological metagenomes</taxon>
    </lineage>
</organism>